<protein>
    <submittedName>
        <fullName evidence="1">Uncharacterized protein</fullName>
    </submittedName>
</protein>
<proteinExistence type="predicted"/>
<reference evidence="1 2" key="1">
    <citation type="submission" date="2013-11" db="EMBL/GenBank/DDBJ databases">
        <title>The Damaraland mole rat (Fukomys damarensis) genome and evolution of African mole rats.</title>
        <authorList>
            <person name="Gladyshev V.N."/>
            <person name="Fang X."/>
        </authorList>
    </citation>
    <scope>NUCLEOTIDE SEQUENCE [LARGE SCALE GENOMIC DNA]</scope>
    <source>
        <tissue evidence="1">Liver</tissue>
    </source>
</reference>
<name>A0A091DRB7_FUKDA</name>
<dbReference type="AlphaFoldDB" id="A0A091DRB7"/>
<accession>A0A091DRB7</accession>
<sequence length="116" mass="12900">MEQVDGRRLGADRGADLSGLSVVVTWLLAMTIEVTQGGEYSLSGHVSCHVTKCRAKDYELHEGKVCTHPELRVPQAASWVPLTEQPDQVRENNRAFLLLLCPRRNLDIHVVPSRLG</sequence>
<dbReference type="Proteomes" id="UP000028990">
    <property type="component" value="Unassembled WGS sequence"/>
</dbReference>
<gene>
    <name evidence="1" type="ORF">H920_05639</name>
</gene>
<dbReference type="EMBL" id="KN122106">
    <property type="protein sequence ID" value="KFO33023.1"/>
    <property type="molecule type" value="Genomic_DNA"/>
</dbReference>
<evidence type="ECO:0000313" key="1">
    <source>
        <dbReference type="EMBL" id="KFO33023.1"/>
    </source>
</evidence>
<keyword evidence="2" id="KW-1185">Reference proteome</keyword>
<organism evidence="1 2">
    <name type="scientific">Fukomys damarensis</name>
    <name type="common">Damaraland mole rat</name>
    <name type="synonym">Cryptomys damarensis</name>
    <dbReference type="NCBI Taxonomy" id="885580"/>
    <lineage>
        <taxon>Eukaryota</taxon>
        <taxon>Metazoa</taxon>
        <taxon>Chordata</taxon>
        <taxon>Craniata</taxon>
        <taxon>Vertebrata</taxon>
        <taxon>Euteleostomi</taxon>
        <taxon>Mammalia</taxon>
        <taxon>Eutheria</taxon>
        <taxon>Euarchontoglires</taxon>
        <taxon>Glires</taxon>
        <taxon>Rodentia</taxon>
        <taxon>Hystricomorpha</taxon>
        <taxon>Bathyergidae</taxon>
        <taxon>Fukomys</taxon>
    </lineage>
</organism>
<evidence type="ECO:0000313" key="2">
    <source>
        <dbReference type="Proteomes" id="UP000028990"/>
    </source>
</evidence>